<protein>
    <submittedName>
        <fullName evidence="3">Universal stress protein</fullName>
    </submittedName>
</protein>
<comment type="similarity">
    <text evidence="1">Belongs to the universal stress protein A family.</text>
</comment>
<feature type="domain" description="UspA" evidence="2">
    <location>
        <begin position="14"/>
        <end position="147"/>
    </location>
</feature>
<proteinExistence type="inferred from homology"/>
<evidence type="ECO:0000313" key="4">
    <source>
        <dbReference type="Proteomes" id="UP000651728"/>
    </source>
</evidence>
<accession>A0ABQ4FIN5</accession>
<dbReference type="Proteomes" id="UP000651728">
    <property type="component" value="Unassembled WGS sequence"/>
</dbReference>
<dbReference type="RefSeq" id="WP_204287431.1">
    <property type="nucleotide sequence ID" value="NZ_BAABEJ010000002.1"/>
</dbReference>
<evidence type="ECO:0000259" key="2">
    <source>
        <dbReference type="Pfam" id="PF00582"/>
    </source>
</evidence>
<evidence type="ECO:0000256" key="1">
    <source>
        <dbReference type="ARBA" id="ARBA00008791"/>
    </source>
</evidence>
<dbReference type="InterPro" id="IPR006015">
    <property type="entry name" value="Universal_stress_UspA"/>
</dbReference>
<feature type="domain" description="UspA" evidence="2">
    <location>
        <begin position="157"/>
        <end position="290"/>
    </location>
</feature>
<gene>
    <name evidence="3" type="ORF">Mam01_48070</name>
</gene>
<dbReference type="SUPFAM" id="SSF52402">
    <property type="entry name" value="Adenine nucleotide alpha hydrolases-like"/>
    <property type="match status" value="2"/>
</dbReference>
<evidence type="ECO:0000313" key="3">
    <source>
        <dbReference type="EMBL" id="GIH34643.1"/>
    </source>
</evidence>
<dbReference type="Pfam" id="PF00582">
    <property type="entry name" value="Usp"/>
    <property type="match status" value="2"/>
</dbReference>
<name>A0ABQ4FIN5_9ACTN</name>
<sequence length="295" mass="31461">MSEPLSEPLSEPVVVVGTDGSRAAAAAVEWAAGDAARRGLPLRIVHAVDRLPYEIARYPIPIEDQLDRAGRRILEDAVQAVREIHPVVRVVPDLVEGDPSRTLRREAAGAAEIVVGNRGHGGFAGMLLGSVSMHLAGQVDVPVVVVRQGLRVPHGLVVAGVDGSAEAEAALTYASDEARLRGCRLLVLYAWQLPVHSFAPEITYDVDEVRRAQEDYVAEMLAAHRERYPDLDAEMRAVCAHPVPALVEAGEKADLLVVGSRGHGAVGSAVLGSVSRAVLHHAHCPVAVVRPPRRS</sequence>
<comment type="caution">
    <text evidence="3">The sequence shown here is derived from an EMBL/GenBank/DDBJ whole genome shotgun (WGS) entry which is preliminary data.</text>
</comment>
<dbReference type="InterPro" id="IPR014729">
    <property type="entry name" value="Rossmann-like_a/b/a_fold"/>
</dbReference>
<organism evidence="3 4">
    <name type="scientific">Microbispora amethystogenes</name>
    <dbReference type="NCBI Taxonomy" id="1427754"/>
    <lineage>
        <taxon>Bacteria</taxon>
        <taxon>Bacillati</taxon>
        <taxon>Actinomycetota</taxon>
        <taxon>Actinomycetes</taxon>
        <taxon>Streptosporangiales</taxon>
        <taxon>Streptosporangiaceae</taxon>
        <taxon>Microbispora</taxon>
    </lineage>
</organism>
<dbReference type="PANTHER" id="PTHR46553">
    <property type="entry name" value="ADENINE NUCLEOTIDE ALPHA HYDROLASES-LIKE SUPERFAMILY PROTEIN"/>
    <property type="match status" value="1"/>
</dbReference>
<keyword evidence="4" id="KW-1185">Reference proteome</keyword>
<dbReference type="InterPro" id="IPR006016">
    <property type="entry name" value="UspA"/>
</dbReference>
<reference evidence="3 4" key="1">
    <citation type="submission" date="2021-01" db="EMBL/GenBank/DDBJ databases">
        <title>Whole genome shotgun sequence of Microbispora amethystogenes NBRC 101907.</title>
        <authorList>
            <person name="Komaki H."/>
            <person name="Tamura T."/>
        </authorList>
    </citation>
    <scope>NUCLEOTIDE SEQUENCE [LARGE SCALE GENOMIC DNA]</scope>
    <source>
        <strain evidence="3 4">NBRC 101907</strain>
    </source>
</reference>
<dbReference type="PANTHER" id="PTHR46553:SF3">
    <property type="entry name" value="ADENINE NUCLEOTIDE ALPHA HYDROLASES-LIKE SUPERFAMILY PROTEIN"/>
    <property type="match status" value="1"/>
</dbReference>
<dbReference type="PRINTS" id="PR01438">
    <property type="entry name" value="UNVRSLSTRESS"/>
</dbReference>
<dbReference type="EMBL" id="BOOB01000037">
    <property type="protein sequence ID" value="GIH34643.1"/>
    <property type="molecule type" value="Genomic_DNA"/>
</dbReference>
<dbReference type="Gene3D" id="3.40.50.620">
    <property type="entry name" value="HUPs"/>
    <property type="match status" value="2"/>
</dbReference>